<dbReference type="GeneID" id="16193643"/>
<dbReference type="RefSeq" id="YP_008058447.1">
    <property type="nucleotide sequence ID" value="NC_021319.1"/>
</dbReference>
<keyword evidence="2" id="KW-1185">Reference proteome</keyword>
<organism evidence="1 2">
    <name type="scientific">Haloarcula californiae tailed virus 2</name>
    <dbReference type="NCBI Taxonomy" id="1273747"/>
    <lineage>
        <taxon>Viruses</taxon>
        <taxon>Duplodnaviria</taxon>
        <taxon>Heunggongvirae</taxon>
        <taxon>Uroviricota</taxon>
        <taxon>Caudoviricetes</taxon>
        <taxon>Saparoviridae</taxon>
        <taxon>Samsavirus</taxon>
        <taxon>Samsavirus crystalli</taxon>
        <taxon>Samsavirus HCTV2</taxon>
    </lineage>
</organism>
<accession>R4TNQ4</accession>
<proteinExistence type="predicted"/>
<evidence type="ECO:0000313" key="1">
    <source>
        <dbReference type="EMBL" id="AGM11863.1"/>
    </source>
</evidence>
<reference evidence="1 2" key="1">
    <citation type="submission" date="2012-12" db="EMBL/GenBank/DDBJ databases">
        <authorList>
            <person name="Sencilo A."/>
            <person name="Jacobs-Sera D."/>
            <person name="Russell D.A."/>
            <person name="Ko C."/>
            <person name="Bowman C.A."/>
            <person name="Atanasova N."/>
            <person name="Osterlund E."/>
            <person name="Oksanen H.M."/>
            <person name="Bamford D.H."/>
            <person name="Hatfull G.F."/>
            <person name="Roine E."/>
            <person name="Hendrix R.W."/>
        </authorList>
    </citation>
    <scope>NUCLEOTIDE SEQUENCE [LARGE SCALE GENOMIC DNA]</scope>
</reference>
<name>R4TNQ4_9CAUD</name>
<dbReference type="EMBL" id="KC292028">
    <property type="protein sequence ID" value="AGM11863.1"/>
    <property type="molecule type" value="Genomic_DNA"/>
</dbReference>
<protein>
    <submittedName>
        <fullName evidence="1">Uncharacterized protein</fullName>
    </submittedName>
</protein>
<sequence length="59" mass="6586">MTPSTLRGPRNSSIMWDPCVGKHALPHRTAVCSPLISRAARPFLLRRRVRAVRPALLTP</sequence>
<dbReference type="KEGG" id="vg:16193643"/>
<evidence type="ECO:0000313" key="2">
    <source>
        <dbReference type="Proteomes" id="UP000204143"/>
    </source>
</evidence>
<gene>
    <name evidence="1" type="primary">85</name>
    <name evidence="1" type="ORF">HCTV2_85</name>
</gene>
<dbReference type="Proteomes" id="UP000204143">
    <property type="component" value="Segment"/>
</dbReference>